<organism evidence="2 3">
    <name type="scientific">Puia dinghuensis</name>
    <dbReference type="NCBI Taxonomy" id="1792502"/>
    <lineage>
        <taxon>Bacteria</taxon>
        <taxon>Pseudomonadati</taxon>
        <taxon>Bacteroidota</taxon>
        <taxon>Chitinophagia</taxon>
        <taxon>Chitinophagales</taxon>
        <taxon>Chitinophagaceae</taxon>
        <taxon>Puia</taxon>
    </lineage>
</organism>
<comment type="caution">
    <text evidence="2">The sequence shown here is derived from an EMBL/GenBank/DDBJ whole genome shotgun (WGS) entry which is preliminary data.</text>
</comment>
<name>A0A8J2UCR3_9BACT</name>
<sequence>MSGNDPRLPLRLVFPVWAVYVVIVAVGLYNHELWLDESHHFLIGRDSDSLGALYWNMRYDGHPRLWNFLLYFVTHYISPSYIGMQVLHGCIAAAAAWLFLRYAPFTLLQKVLVLSGYYFVFEYSVLSRNYALGILLLFAVCILLRHPRKNILYIGALLLVMCNTHLFFAFAALGIYFYMAMEVGRREWLRARFLLFTVLFVAGFILVVIQTQTPPDDNYNQLRPKEWLTGQHLSFTAFSLIRGWLPIPQVRGGHFWNSYWLNPQHIGGWLRNALFVFFLVYPAFVLRKDPKALVFYYTALVFLLAFFDVTQQAGSRLFGMAFIYFLAASWMADAGMGRVMYAVLILHIGIGVIALEQDLTRPFSQSRNTVEYLKAHHLADSTIVVDGYACGPMISAYLGRKVYSITQGEEYSYLNWTIPDWPSPRPSLSQEIARSPYLQNLDRYILVSSRKLDTATVQAGGKQFRVIALKEFLNSIRKEDYYLYEVAATGSDPRHPLP</sequence>
<feature type="transmembrane region" description="Helical" evidence="1">
    <location>
        <begin position="12"/>
        <end position="29"/>
    </location>
</feature>
<keyword evidence="1" id="KW-0472">Membrane</keyword>
<feature type="transmembrane region" description="Helical" evidence="1">
    <location>
        <begin position="339"/>
        <end position="355"/>
    </location>
</feature>
<evidence type="ECO:0000313" key="2">
    <source>
        <dbReference type="EMBL" id="GGA99868.1"/>
    </source>
</evidence>
<dbReference type="RefSeq" id="WP_188931802.1">
    <property type="nucleotide sequence ID" value="NZ_BMJC01000002.1"/>
</dbReference>
<accession>A0A8J2UCR3</accession>
<feature type="transmembrane region" description="Helical" evidence="1">
    <location>
        <begin position="126"/>
        <end position="144"/>
    </location>
</feature>
<feature type="transmembrane region" description="Helical" evidence="1">
    <location>
        <begin position="267"/>
        <end position="286"/>
    </location>
</feature>
<evidence type="ECO:0000256" key="1">
    <source>
        <dbReference type="SAM" id="Phobius"/>
    </source>
</evidence>
<feature type="transmembrane region" description="Helical" evidence="1">
    <location>
        <begin position="293"/>
        <end position="309"/>
    </location>
</feature>
<keyword evidence="3" id="KW-1185">Reference proteome</keyword>
<dbReference type="Proteomes" id="UP000607559">
    <property type="component" value="Unassembled WGS sequence"/>
</dbReference>
<dbReference type="EMBL" id="BMJC01000002">
    <property type="protein sequence ID" value="GGA99868.1"/>
    <property type="molecule type" value="Genomic_DNA"/>
</dbReference>
<dbReference type="AlphaFoldDB" id="A0A8J2UCR3"/>
<feature type="transmembrane region" description="Helical" evidence="1">
    <location>
        <begin position="151"/>
        <end position="179"/>
    </location>
</feature>
<proteinExistence type="predicted"/>
<keyword evidence="1" id="KW-0812">Transmembrane</keyword>
<feature type="transmembrane region" description="Helical" evidence="1">
    <location>
        <begin position="191"/>
        <end position="209"/>
    </location>
</feature>
<reference evidence="2" key="1">
    <citation type="journal article" date="2014" name="Int. J. Syst. Evol. Microbiol.">
        <title>Complete genome sequence of Corynebacterium casei LMG S-19264T (=DSM 44701T), isolated from a smear-ripened cheese.</title>
        <authorList>
            <consortium name="US DOE Joint Genome Institute (JGI-PGF)"/>
            <person name="Walter F."/>
            <person name="Albersmeier A."/>
            <person name="Kalinowski J."/>
            <person name="Ruckert C."/>
        </authorList>
    </citation>
    <scope>NUCLEOTIDE SEQUENCE</scope>
    <source>
        <strain evidence="2">CGMCC 1.15448</strain>
    </source>
</reference>
<gene>
    <name evidence="2" type="ORF">GCM10011511_23970</name>
</gene>
<protein>
    <submittedName>
        <fullName evidence="2">Uncharacterized protein</fullName>
    </submittedName>
</protein>
<reference evidence="2" key="2">
    <citation type="submission" date="2020-09" db="EMBL/GenBank/DDBJ databases">
        <authorList>
            <person name="Sun Q."/>
            <person name="Zhou Y."/>
        </authorList>
    </citation>
    <scope>NUCLEOTIDE SEQUENCE</scope>
    <source>
        <strain evidence="2">CGMCC 1.15448</strain>
    </source>
</reference>
<keyword evidence="1" id="KW-1133">Transmembrane helix</keyword>
<evidence type="ECO:0000313" key="3">
    <source>
        <dbReference type="Proteomes" id="UP000607559"/>
    </source>
</evidence>